<protein>
    <recommendedName>
        <fullName evidence="1">DUF5683 domain-containing protein</fullName>
    </recommendedName>
</protein>
<name>A0A381NXG1_9ZZZZ</name>
<dbReference type="EMBL" id="UINC01000669">
    <property type="protein sequence ID" value="SUZ59292.1"/>
    <property type="molecule type" value="Genomic_DNA"/>
</dbReference>
<accession>A0A381NXG1</accession>
<dbReference type="AlphaFoldDB" id="A0A381NXG1"/>
<dbReference type="Pfam" id="PF18935">
    <property type="entry name" value="DUF5683"/>
    <property type="match status" value="1"/>
</dbReference>
<organism evidence="2">
    <name type="scientific">marine metagenome</name>
    <dbReference type="NCBI Taxonomy" id="408172"/>
    <lineage>
        <taxon>unclassified sequences</taxon>
        <taxon>metagenomes</taxon>
        <taxon>ecological metagenomes</taxon>
    </lineage>
</organism>
<reference evidence="2" key="1">
    <citation type="submission" date="2018-05" db="EMBL/GenBank/DDBJ databases">
        <authorList>
            <person name="Lanie J.A."/>
            <person name="Ng W.-L."/>
            <person name="Kazmierczak K.M."/>
            <person name="Andrzejewski T.M."/>
            <person name="Davidsen T.M."/>
            <person name="Wayne K.J."/>
            <person name="Tettelin H."/>
            <person name="Glass J.I."/>
            <person name="Rusch D."/>
            <person name="Podicherti R."/>
            <person name="Tsui H.-C.T."/>
            <person name="Winkler M.E."/>
        </authorList>
    </citation>
    <scope>NUCLEOTIDE SEQUENCE</scope>
</reference>
<evidence type="ECO:0000259" key="1">
    <source>
        <dbReference type="Pfam" id="PF18935"/>
    </source>
</evidence>
<dbReference type="Gene3D" id="3.40.50.10610">
    <property type="entry name" value="ABC-type transport auxiliary lipoprotein component"/>
    <property type="match status" value="1"/>
</dbReference>
<dbReference type="InterPro" id="IPR043738">
    <property type="entry name" value="DUF5683"/>
</dbReference>
<evidence type="ECO:0000313" key="2">
    <source>
        <dbReference type="EMBL" id="SUZ59292.1"/>
    </source>
</evidence>
<proteinExistence type="predicted"/>
<sequence>MNHKILYLTVFCVLMGVPLSGQDTLSTDTTSTDTTERELPIIAIMDFIPVGTFPYEITILEAQTLTNEFAAQVVQTGEVTLYDQAGMREVMDQKGFVSSECTDPKCVTELGQLLKVAFVINGNVEKVDSMFAINAFMIDVAADSIKREKNVVHVGEVDEFITEIEILAWEILGLPPPMALLRKRDGEMAVFDPSAKTRMGALTRSAVLPGLGQLYLDNPGMGYVWMGSEIVVGILAYMSFTRYKTAYDDMDLYFDQYTKAANPDEAREFRILSKQAELDETTAKDEIQSLIVVGAGLWVANMVHAYMSFPKPKAASAAPQKTAFDLVYNQKLMQPQLRFSIALD</sequence>
<feature type="domain" description="DUF5683" evidence="1">
    <location>
        <begin position="200"/>
        <end position="307"/>
    </location>
</feature>
<gene>
    <name evidence="2" type="ORF">METZ01_LOCUS12146</name>
</gene>